<accession>K8A474</accession>
<evidence type="ECO:0000313" key="1">
    <source>
        <dbReference type="EMBL" id="CCJ74866.1"/>
    </source>
</evidence>
<organism evidence="1 2">
    <name type="scientific">Cronobacter condimenti 1330</name>
    <dbReference type="NCBI Taxonomy" id="1073999"/>
    <lineage>
        <taxon>Bacteria</taxon>
        <taxon>Pseudomonadati</taxon>
        <taxon>Pseudomonadota</taxon>
        <taxon>Gammaproteobacteria</taxon>
        <taxon>Enterobacterales</taxon>
        <taxon>Enterobacteriaceae</taxon>
        <taxon>Cronobacter</taxon>
    </lineage>
</organism>
<comment type="caution">
    <text evidence="1">The sequence shown here is derived from an EMBL/GenBank/DDBJ whole genome shotgun (WGS) entry which is preliminary data.</text>
</comment>
<gene>
    <name evidence="1" type="ORF">BN137_4272</name>
</gene>
<proteinExistence type="predicted"/>
<name>K8A474_9ENTR</name>
<dbReference type="EMBL" id="CAKW01000152">
    <property type="protein sequence ID" value="CCJ74866.1"/>
    <property type="molecule type" value="Genomic_DNA"/>
</dbReference>
<dbReference type="Proteomes" id="UP000009340">
    <property type="component" value="Unassembled WGS sequence"/>
</dbReference>
<evidence type="ECO:0000313" key="2">
    <source>
        <dbReference type="Proteomes" id="UP000009340"/>
    </source>
</evidence>
<protein>
    <submittedName>
        <fullName evidence="1">Uncharacterized protein</fullName>
    </submittedName>
</protein>
<sequence length="37" mass="4107">MSESVASGPSDRDFCLNMAVSRYVCALNGEEKTILRR</sequence>
<dbReference type="AlphaFoldDB" id="K8A474"/>
<reference evidence="1" key="1">
    <citation type="submission" date="2012-07" db="EMBL/GenBank/DDBJ databases">
        <authorList>
            <person name="Cummings C."/>
        </authorList>
    </citation>
    <scope>NUCLEOTIDE SEQUENCE</scope>
    <source>
        <strain evidence="1">1330</strain>
    </source>
</reference>